<protein>
    <recommendedName>
        <fullName evidence="4">NAD(+) diphosphatase</fullName>
        <ecNumber evidence="4">3.6.1.22</ecNumber>
    </recommendedName>
</protein>
<dbReference type="InterPro" id="IPR049734">
    <property type="entry name" value="NudC-like_C"/>
</dbReference>
<evidence type="ECO:0000256" key="5">
    <source>
        <dbReference type="ARBA" id="ARBA00022723"/>
    </source>
</evidence>
<dbReference type="PRINTS" id="PR00502">
    <property type="entry name" value="NUDIXFAMILY"/>
</dbReference>
<dbReference type="GO" id="GO:0005829">
    <property type="term" value="C:cytosol"/>
    <property type="evidence" value="ECO:0007669"/>
    <property type="project" value="TreeGrafter"/>
</dbReference>
<organism evidence="12 13">
    <name type="scientific">Cognatishimia activa</name>
    <dbReference type="NCBI Taxonomy" id="1715691"/>
    <lineage>
        <taxon>Bacteria</taxon>
        <taxon>Pseudomonadati</taxon>
        <taxon>Pseudomonadota</taxon>
        <taxon>Alphaproteobacteria</taxon>
        <taxon>Rhodobacterales</taxon>
        <taxon>Paracoccaceae</taxon>
        <taxon>Cognatishimia</taxon>
    </lineage>
</organism>
<comment type="cofactor">
    <cofactor evidence="2">
        <name>Zn(2+)</name>
        <dbReference type="ChEBI" id="CHEBI:29105"/>
    </cofactor>
</comment>
<evidence type="ECO:0000256" key="1">
    <source>
        <dbReference type="ARBA" id="ARBA00001946"/>
    </source>
</evidence>
<dbReference type="Gene3D" id="3.90.79.20">
    <property type="match status" value="1"/>
</dbReference>
<dbReference type="Pfam" id="PF09297">
    <property type="entry name" value="Zn_ribbon_NUD"/>
    <property type="match status" value="1"/>
</dbReference>
<dbReference type="InterPro" id="IPR020476">
    <property type="entry name" value="Nudix_hydrolase"/>
</dbReference>
<dbReference type="InterPro" id="IPR015375">
    <property type="entry name" value="NADH_PPase-like_N"/>
</dbReference>
<evidence type="ECO:0000256" key="3">
    <source>
        <dbReference type="ARBA" id="ARBA00009595"/>
    </source>
</evidence>
<evidence type="ECO:0000256" key="7">
    <source>
        <dbReference type="ARBA" id="ARBA00022842"/>
    </source>
</evidence>
<dbReference type="GO" id="GO:0006742">
    <property type="term" value="P:NADP+ catabolic process"/>
    <property type="evidence" value="ECO:0007669"/>
    <property type="project" value="TreeGrafter"/>
</dbReference>
<dbReference type="SUPFAM" id="SSF55811">
    <property type="entry name" value="Nudix"/>
    <property type="match status" value="1"/>
</dbReference>
<keyword evidence="13" id="KW-1185">Reference proteome</keyword>
<evidence type="ECO:0000256" key="4">
    <source>
        <dbReference type="ARBA" id="ARBA00012381"/>
    </source>
</evidence>
<dbReference type="InterPro" id="IPR020084">
    <property type="entry name" value="NUDIX_hydrolase_CS"/>
</dbReference>
<comment type="cofactor">
    <cofactor evidence="1">
        <name>Mg(2+)</name>
        <dbReference type="ChEBI" id="CHEBI:18420"/>
    </cofactor>
</comment>
<dbReference type="PROSITE" id="PS51462">
    <property type="entry name" value="NUDIX"/>
    <property type="match status" value="1"/>
</dbReference>
<dbReference type="InterPro" id="IPR050241">
    <property type="entry name" value="NAD-cap_RNA_hydrolase_NudC"/>
</dbReference>
<dbReference type="PANTHER" id="PTHR42904">
    <property type="entry name" value="NUDIX HYDROLASE, NUDC SUBFAMILY"/>
    <property type="match status" value="1"/>
</dbReference>
<keyword evidence="6 10" id="KW-0378">Hydrolase</keyword>
<dbReference type="Pfam" id="PF09296">
    <property type="entry name" value="NUDIX-like"/>
    <property type="match status" value="1"/>
</dbReference>
<evidence type="ECO:0000256" key="9">
    <source>
        <dbReference type="ARBA" id="ARBA00023679"/>
    </source>
</evidence>
<dbReference type="NCBIfam" id="NF001299">
    <property type="entry name" value="PRK00241.1"/>
    <property type="match status" value="1"/>
</dbReference>
<reference evidence="13" key="1">
    <citation type="submission" date="2015-09" db="EMBL/GenBank/DDBJ databases">
        <authorList>
            <person name="Rodrigo-Torres Lidia"/>
            <person name="Arahal R.David."/>
        </authorList>
    </citation>
    <scope>NUCLEOTIDE SEQUENCE [LARGE SCALE GENOMIC DNA]</scope>
    <source>
        <strain evidence="13">CECT 5114</strain>
    </source>
</reference>
<keyword evidence="7" id="KW-0460">Magnesium</keyword>
<dbReference type="Gene3D" id="3.90.79.10">
    <property type="entry name" value="Nucleoside Triphosphate Pyrophosphohydrolase"/>
    <property type="match status" value="1"/>
</dbReference>
<evidence type="ECO:0000313" key="12">
    <source>
        <dbReference type="EMBL" id="CUK26015.1"/>
    </source>
</evidence>
<keyword evidence="5" id="KW-0479">Metal-binding</keyword>
<evidence type="ECO:0000256" key="6">
    <source>
        <dbReference type="ARBA" id="ARBA00022801"/>
    </source>
</evidence>
<accession>A0A0P1IY27</accession>
<dbReference type="GO" id="GO:0019677">
    <property type="term" value="P:NAD+ catabolic process"/>
    <property type="evidence" value="ECO:0007669"/>
    <property type="project" value="TreeGrafter"/>
</dbReference>
<dbReference type="EC" id="3.6.1.22" evidence="4"/>
<dbReference type="PANTHER" id="PTHR42904:SF6">
    <property type="entry name" value="NAD-CAPPED RNA HYDROLASE NUDT12"/>
    <property type="match status" value="1"/>
</dbReference>
<comment type="catalytic activity">
    <reaction evidence="9">
        <text>a 5'-end NAD(+)-phospho-ribonucleoside in mRNA + H2O = a 5'-end phospho-adenosine-phospho-ribonucleoside in mRNA + beta-nicotinamide D-ribonucleotide + 2 H(+)</text>
        <dbReference type="Rhea" id="RHEA:60876"/>
        <dbReference type="Rhea" id="RHEA-COMP:15698"/>
        <dbReference type="Rhea" id="RHEA-COMP:15719"/>
        <dbReference type="ChEBI" id="CHEBI:14649"/>
        <dbReference type="ChEBI" id="CHEBI:15377"/>
        <dbReference type="ChEBI" id="CHEBI:15378"/>
        <dbReference type="ChEBI" id="CHEBI:144029"/>
        <dbReference type="ChEBI" id="CHEBI:144051"/>
    </reaction>
    <physiologicalReaction direction="left-to-right" evidence="9">
        <dbReference type="Rhea" id="RHEA:60877"/>
    </physiologicalReaction>
</comment>
<dbReference type="GO" id="GO:0035529">
    <property type="term" value="F:NADH pyrophosphatase activity"/>
    <property type="evidence" value="ECO:0007669"/>
    <property type="project" value="TreeGrafter"/>
</dbReference>
<evidence type="ECO:0000313" key="13">
    <source>
        <dbReference type="Proteomes" id="UP000051184"/>
    </source>
</evidence>
<dbReference type="GO" id="GO:0110153">
    <property type="term" value="F:RNA NAD-cap (NMN-forming) hydrolase activity"/>
    <property type="evidence" value="ECO:0007669"/>
    <property type="project" value="RHEA"/>
</dbReference>
<dbReference type="RefSeq" id="WP_058314966.1">
    <property type="nucleotide sequence ID" value="NZ_CYTO01000020.1"/>
</dbReference>
<dbReference type="GO" id="GO:0046872">
    <property type="term" value="F:metal ion binding"/>
    <property type="evidence" value="ECO:0007669"/>
    <property type="project" value="UniProtKB-KW"/>
</dbReference>
<evidence type="ECO:0000256" key="2">
    <source>
        <dbReference type="ARBA" id="ARBA00001947"/>
    </source>
</evidence>
<dbReference type="EMBL" id="CYUE01000020">
    <property type="protein sequence ID" value="CUK26015.1"/>
    <property type="molecule type" value="Genomic_DNA"/>
</dbReference>
<feature type="domain" description="Nudix hydrolase" evidence="11">
    <location>
        <begin position="182"/>
        <end position="306"/>
    </location>
</feature>
<dbReference type="InterPro" id="IPR015797">
    <property type="entry name" value="NUDIX_hydrolase-like_dom_sf"/>
</dbReference>
<dbReference type="OrthoDB" id="9791656at2"/>
<comment type="similarity">
    <text evidence="3">Belongs to the Nudix hydrolase family. NudC subfamily.</text>
</comment>
<sequence length="321" mass="35541">MANFEAVTFGGSGLDRAAELRGDESALRAALTDPSSRCIAFWREKPLVSGEDAKQLVRLPMNHAVSEYSIERPLFLGRDEEGFVFAHNLETWEPEAQDLPGSDFVDLTLQHFPGLPGDHQFEELRAIMTRLNPRDAELAATARSLFAWHRTHGFCAKCGHQSVITQAGWQRDCPACGAKHFPRTDPVVIMLITHGNQVLVGRSPGWPEGMYSLLAGFLEPGETPEAAVRREVYEEAGIRVGDVSYLGSQPWAFPSSLMLGFEGEALGTDISIDPVEIEEAIWVSREAMMDVFAGTHPTIKRPRNGAIAHFILKNWLEDCLD</sequence>
<dbReference type="CDD" id="cd03429">
    <property type="entry name" value="NUDIX_NADH_pyrophosphatase_Nudt13"/>
    <property type="match status" value="1"/>
</dbReference>
<dbReference type="PROSITE" id="PS00893">
    <property type="entry name" value="NUDIX_BOX"/>
    <property type="match status" value="1"/>
</dbReference>
<dbReference type="InterPro" id="IPR015376">
    <property type="entry name" value="Znr_NADH_PPase"/>
</dbReference>
<dbReference type="Proteomes" id="UP000051184">
    <property type="component" value="Unassembled WGS sequence"/>
</dbReference>
<dbReference type="AlphaFoldDB" id="A0A0P1IY27"/>
<name>A0A0P1IY27_9RHOB</name>
<gene>
    <name evidence="12" type="primary">nudC</name>
    <name evidence="12" type="ORF">TA5114_01821</name>
</gene>
<proteinExistence type="inferred from homology"/>
<evidence type="ECO:0000259" key="11">
    <source>
        <dbReference type="PROSITE" id="PS51462"/>
    </source>
</evidence>
<dbReference type="STRING" id="1715691.TA5113_02205"/>
<evidence type="ECO:0000256" key="10">
    <source>
        <dbReference type="RuleBase" id="RU003476"/>
    </source>
</evidence>
<evidence type="ECO:0000256" key="8">
    <source>
        <dbReference type="ARBA" id="ARBA00023027"/>
    </source>
</evidence>
<keyword evidence="8" id="KW-0520">NAD</keyword>
<dbReference type="InterPro" id="IPR000086">
    <property type="entry name" value="NUDIX_hydrolase_dom"/>
</dbReference>
<dbReference type="Pfam" id="PF00293">
    <property type="entry name" value="NUDIX"/>
    <property type="match status" value="1"/>
</dbReference>